<organism evidence="1 2">
    <name type="scientific">Haematococcus lacustris</name>
    <name type="common">Green alga</name>
    <name type="synonym">Haematococcus pluvialis</name>
    <dbReference type="NCBI Taxonomy" id="44745"/>
    <lineage>
        <taxon>Eukaryota</taxon>
        <taxon>Viridiplantae</taxon>
        <taxon>Chlorophyta</taxon>
        <taxon>core chlorophytes</taxon>
        <taxon>Chlorophyceae</taxon>
        <taxon>CS clade</taxon>
        <taxon>Chlamydomonadales</taxon>
        <taxon>Haematococcaceae</taxon>
        <taxon>Haematococcus</taxon>
    </lineage>
</organism>
<gene>
    <name evidence="1" type="ORF">HaLaN_32531</name>
</gene>
<sequence>MLQLLGLGSLQRMTARLIDGIDISQTPEGFSVSFLTVVPFFKVKEVTPWGQKVQLSRRDLRRGKQWSQAEQVAGGVRVHHMWGEPRPGQLTETYTVLSPPDAKASENDEMAVATTLTVGEQKAAVVQVYRRSAKSREQLLRDSRQRNPSLEA</sequence>
<reference evidence="1 2" key="1">
    <citation type="submission" date="2020-02" db="EMBL/GenBank/DDBJ databases">
        <title>Draft genome sequence of Haematococcus lacustris strain NIES-144.</title>
        <authorList>
            <person name="Morimoto D."/>
            <person name="Nakagawa S."/>
            <person name="Yoshida T."/>
            <person name="Sawayama S."/>
        </authorList>
    </citation>
    <scope>NUCLEOTIDE SEQUENCE [LARGE SCALE GENOMIC DNA]</scope>
    <source>
        <strain evidence="1 2">NIES-144</strain>
    </source>
</reference>
<name>A0A6A0AJT6_HAELA</name>
<dbReference type="Proteomes" id="UP000485058">
    <property type="component" value="Unassembled WGS sequence"/>
</dbReference>
<proteinExistence type="predicted"/>
<dbReference type="EMBL" id="BLLF01007970">
    <property type="protein sequence ID" value="GFH33199.1"/>
    <property type="molecule type" value="Genomic_DNA"/>
</dbReference>
<comment type="caution">
    <text evidence="1">The sequence shown here is derived from an EMBL/GenBank/DDBJ whole genome shotgun (WGS) entry which is preliminary data.</text>
</comment>
<feature type="non-terminal residue" evidence="1">
    <location>
        <position position="1"/>
    </location>
</feature>
<evidence type="ECO:0000313" key="1">
    <source>
        <dbReference type="EMBL" id="GFH33199.1"/>
    </source>
</evidence>
<feature type="non-terminal residue" evidence="1">
    <location>
        <position position="152"/>
    </location>
</feature>
<protein>
    <submittedName>
        <fullName evidence="1">Uncharacterized protein</fullName>
    </submittedName>
</protein>
<dbReference type="AlphaFoldDB" id="A0A6A0AJT6"/>
<accession>A0A6A0AJT6</accession>
<evidence type="ECO:0000313" key="2">
    <source>
        <dbReference type="Proteomes" id="UP000485058"/>
    </source>
</evidence>
<keyword evidence="2" id="KW-1185">Reference proteome</keyword>